<dbReference type="EMBL" id="JABBGG010000001">
    <property type="protein sequence ID" value="NML59912.1"/>
    <property type="molecule type" value="Genomic_DNA"/>
</dbReference>
<gene>
    <name evidence="1" type="ORF">HHL21_02195</name>
</gene>
<dbReference type="AlphaFoldDB" id="A0A848HG19"/>
<reference evidence="1 2" key="1">
    <citation type="submission" date="2020-04" db="EMBL/GenBank/DDBJ databases">
        <title>Massilia sp. RP-1-19 isolated from soil.</title>
        <authorList>
            <person name="Dahal R.H."/>
        </authorList>
    </citation>
    <scope>NUCLEOTIDE SEQUENCE [LARGE SCALE GENOMIC DNA]</scope>
    <source>
        <strain evidence="1 2">RP-1-19</strain>
    </source>
</reference>
<dbReference type="RefSeq" id="WP_169463600.1">
    <property type="nucleotide sequence ID" value="NZ_JABBGG010000001.1"/>
</dbReference>
<comment type="caution">
    <text evidence="1">The sequence shown here is derived from an EMBL/GenBank/DDBJ whole genome shotgun (WGS) entry which is preliminary data.</text>
</comment>
<name>A0A848HG19_9BURK</name>
<proteinExistence type="predicted"/>
<keyword evidence="2" id="KW-1185">Reference proteome</keyword>
<organism evidence="1 2">
    <name type="scientific">Massilia polaris</name>
    <dbReference type="NCBI Taxonomy" id="2728846"/>
    <lineage>
        <taxon>Bacteria</taxon>
        <taxon>Pseudomonadati</taxon>
        <taxon>Pseudomonadota</taxon>
        <taxon>Betaproteobacteria</taxon>
        <taxon>Burkholderiales</taxon>
        <taxon>Oxalobacteraceae</taxon>
        <taxon>Telluria group</taxon>
        <taxon>Massilia</taxon>
    </lineage>
</organism>
<dbReference type="SUPFAM" id="SSF56059">
    <property type="entry name" value="Glutathione synthetase ATP-binding domain-like"/>
    <property type="match status" value="1"/>
</dbReference>
<dbReference type="Proteomes" id="UP000583752">
    <property type="component" value="Unassembled WGS sequence"/>
</dbReference>
<protein>
    <submittedName>
        <fullName evidence="1">Circularly permuted type 2 ATP-grasp protein</fullName>
    </submittedName>
</protein>
<evidence type="ECO:0000313" key="1">
    <source>
        <dbReference type="EMBL" id="NML59912.1"/>
    </source>
</evidence>
<sequence>MTMPCISRGAPGCGSACGSAPAARLNASCLCVSHEREALVGALESGSGDAEVAALIAERCPHLFSRQPVFVSHQHAERIAQLIGAIESVIALPAYREAVLADAPAIARHDPGARSVFFGYDFHVGENGIALIEINTNAGGALLNAALALAQDPCAALAGAASGTHSARQLEADIVAMFREEWRLGGSGGALRSVAIVDADPVNQYLYPEFLLFRRLLEQHGIAALIAAPGELRWDGGRLWHGETPIDLVYNRMTDFMFDAPDSAAIRAAYLARAAVVTPHPHAHALYADKRNLAILSDRARLAALGVPAATQEILLAGIPHTELVQAGDAARLWGLRRQRFFKPADGYGGRAAYRGDKLTRRVWDEILGGVYVSQALVAPSERMIATPSGPESLKFDLRAYCYAGKIQWHAARVYQGQATNMRTPGGGFAAVYFV</sequence>
<evidence type="ECO:0000313" key="2">
    <source>
        <dbReference type="Proteomes" id="UP000583752"/>
    </source>
</evidence>
<accession>A0A848HG19</accession>